<dbReference type="EMBL" id="CAJNOR010000017">
    <property type="protein sequence ID" value="CAF0754304.1"/>
    <property type="molecule type" value="Genomic_DNA"/>
</dbReference>
<dbReference type="EMBL" id="CAJNOJ010000087">
    <property type="protein sequence ID" value="CAF1075493.1"/>
    <property type="molecule type" value="Genomic_DNA"/>
</dbReference>
<proteinExistence type="predicted"/>
<dbReference type="AlphaFoldDB" id="A0A814M9F2"/>
<sequence length="646" mass="75374">MTSNLEFPDLLYPECLTYDDHPHEILLDQWPVTTMDFSINRKFVMQKIVPSAHASTLRATAPPFTYSIAMEDLTHMNKYTLSTKYKNNSIRLIAKQNHLIYVTKKNQLNIQSLSDHIYDELWSSTTDHLSNTPQRRHVIETSSSIKLLDCFVENEQLLTIAVANHNGLALYSYNTTTSNSSMTSYAETSDHASILALTFNPYISSNAICIDKNYRTYLFNDDTFTYLHQLTDEKLPASHIPRQIFLDWDASPFLYTIADNHQSSCILYDIRVRNESYKELFKMGTNHPYLGETEIIRGYKTSLVNPYQHVFTTDYSLVIIDSRMPNRSAIHSHHELLRPPASFTQTQWNNQHLIMINDQFNTNILEYGIDEHRRLTQTSPSWEVCPISNTRIYLKNNSNHTKKELLLAQSIYFDVPTRDLAVVPNTINPKSFLLFQLNSAGNIYVQMFDEIVDKNEEKTWNPDPDNVFKKPPDCFQRANDYWSTRFLPLFQCQTCLSYYAEPTNFTIVTPLAAMTHKSLRDFPTFKNDHQSTEKAIPAELFECPMCQCMPELTTQGQMSRAKNWIQDWKSQLDDVQSDVTVCEIVDSIVLLFRLFHYKDEAQLTTHDWRKIFDYDELNETNRESTLWNEVHRPWWPPESRTKPSLE</sequence>
<organism evidence="2 4">
    <name type="scientific">Adineta ricciae</name>
    <name type="common">Rotifer</name>
    <dbReference type="NCBI Taxonomy" id="249248"/>
    <lineage>
        <taxon>Eukaryota</taxon>
        <taxon>Metazoa</taxon>
        <taxon>Spiralia</taxon>
        <taxon>Gnathifera</taxon>
        <taxon>Rotifera</taxon>
        <taxon>Eurotatoria</taxon>
        <taxon>Bdelloidea</taxon>
        <taxon>Adinetida</taxon>
        <taxon>Adinetidae</taxon>
        <taxon>Adineta</taxon>
    </lineage>
</organism>
<evidence type="ECO:0000313" key="1">
    <source>
        <dbReference type="EMBL" id="CAF0754304.1"/>
    </source>
</evidence>
<protein>
    <submittedName>
        <fullName evidence="2">Uncharacterized protein</fullName>
    </submittedName>
</protein>
<dbReference type="OrthoDB" id="2382881at2759"/>
<comment type="caution">
    <text evidence="2">The sequence shown here is derived from an EMBL/GenBank/DDBJ whole genome shotgun (WGS) entry which is preliminary data.</text>
</comment>
<name>A0A814M9F2_ADIRI</name>
<evidence type="ECO:0000313" key="4">
    <source>
        <dbReference type="Proteomes" id="UP000663852"/>
    </source>
</evidence>
<dbReference type="Proteomes" id="UP000663852">
    <property type="component" value="Unassembled WGS sequence"/>
</dbReference>
<evidence type="ECO:0000313" key="2">
    <source>
        <dbReference type="EMBL" id="CAF1075493.1"/>
    </source>
</evidence>
<accession>A0A814M9F2</accession>
<keyword evidence="3" id="KW-1185">Reference proteome</keyword>
<gene>
    <name evidence="2" type="ORF">EDS130_LOCUS18671</name>
    <name evidence="1" type="ORF">XAT740_LOCUS593</name>
</gene>
<reference evidence="2" key="1">
    <citation type="submission" date="2021-02" db="EMBL/GenBank/DDBJ databases">
        <authorList>
            <person name="Nowell W R."/>
        </authorList>
    </citation>
    <scope>NUCLEOTIDE SEQUENCE</scope>
</reference>
<dbReference type="Proteomes" id="UP000663828">
    <property type="component" value="Unassembled WGS sequence"/>
</dbReference>
<evidence type="ECO:0000313" key="3">
    <source>
        <dbReference type="Proteomes" id="UP000663828"/>
    </source>
</evidence>